<keyword evidence="8" id="KW-0317">Glutathione biosynthesis</keyword>
<evidence type="ECO:0000256" key="1">
    <source>
        <dbReference type="ARBA" id="ARBA00001946"/>
    </source>
</evidence>
<keyword evidence="9" id="KW-0479">Metal-binding</keyword>
<keyword evidence="7" id="KW-0436">Ligase</keyword>
<dbReference type="InterPro" id="IPR014709">
    <property type="entry name" value="Glutathione_synthase_C_euk"/>
</dbReference>
<proteinExistence type="inferred from homology"/>
<dbReference type="GO" id="GO:0004363">
    <property type="term" value="F:glutathione synthase activity"/>
    <property type="evidence" value="ECO:0007669"/>
    <property type="project" value="UniProtKB-EC"/>
</dbReference>
<comment type="caution">
    <text evidence="15">The sequence shown here is derived from an EMBL/GenBank/DDBJ whole genome shotgun (WGS) entry which is preliminary data.</text>
</comment>
<dbReference type="GO" id="GO:0005524">
    <property type="term" value="F:ATP binding"/>
    <property type="evidence" value="ECO:0007669"/>
    <property type="project" value="UniProtKB-KW"/>
</dbReference>
<sequence>MCMRTSETPDSSDTVNPAPMTLFPSVVPRCSLEEAKSLQTKFNLLMHNVAHDHEFLEKCLQHVIKVDEFTRKLWEIYCKAKELRKNKPQICLGLFRNDFMMDVGENQSDKTPQDLARSVRLKQVEFNTIASSFGGLVTQLTHCPTCSYQLAGTKKIQQVLAGKGVLEKFIQDANDVRRMRALFAGQFSLDEDESKAISMALQNPGGYVLKPQREGGGNNLYDEELKEMLMKIKDTEERSAYILMEKIHTWVLRNHLIKVGEHSRLRDVLSEIGIYGVYIGKGTEDSIVNEESGHLMRTKALGINEGGVASGFATLDTPFLIDT</sequence>
<gene>
    <name evidence="15" type="ORF">FSP39_006463</name>
</gene>
<dbReference type="GO" id="GO:0005829">
    <property type="term" value="C:cytosol"/>
    <property type="evidence" value="ECO:0007669"/>
    <property type="project" value="TreeGrafter"/>
</dbReference>
<dbReference type="SUPFAM" id="SSF56059">
    <property type="entry name" value="Glutathione synthetase ATP-binding domain-like"/>
    <property type="match status" value="1"/>
</dbReference>
<dbReference type="Pfam" id="PF03917">
    <property type="entry name" value="GSH_synth_ATP"/>
    <property type="match status" value="2"/>
</dbReference>
<evidence type="ECO:0000313" key="16">
    <source>
        <dbReference type="Proteomes" id="UP001186944"/>
    </source>
</evidence>
<keyword evidence="10" id="KW-0547">Nucleotide-binding</keyword>
<evidence type="ECO:0000256" key="5">
    <source>
        <dbReference type="ARBA" id="ARBA00012214"/>
    </source>
</evidence>
<reference evidence="15" key="1">
    <citation type="submission" date="2019-08" db="EMBL/GenBank/DDBJ databases">
        <title>The improved chromosome-level genome for the pearl oyster Pinctada fucata martensii using PacBio sequencing and Hi-C.</title>
        <authorList>
            <person name="Zheng Z."/>
        </authorList>
    </citation>
    <scope>NUCLEOTIDE SEQUENCE</scope>
    <source>
        <strain evidence="15">ZZ-2019</strain>
        <tissue evidence="15">Adductor muscle</tissue>
    </source>
</reference>
<name>A0AA89BLM2_PINIB</name>
<keyword evidence="11" id="KW-0067">ATP-binding</keyword>
<dbReference type="EMBL" id="VSWD01000012">
    <property type="protein sequence ID" value="KAK3085634.1"/>
    <property type="molecule type" value="Genomic_DNA"/>
</dbReference>
<organism evidence="15 16">
    <name type="scientific">Pinctada imbricata</name>
    <name type="common">Atlantic pearl-oyster</name>
    <name type="synonym">Pinctada martensii</name>
    <dbReference type="NCBI Taxonomy" id="66713"/>
    <lineage>
        <taxon>Eukaryota</taxon>
        <taxon>Metazoa</taxon>
        <taxon>Spiralia</taxon>
        <taxon>Lophotrochozoa</taxon>
        <taxon>Mollusca</taxon>
        <taxon>Bivalvia</taxon>
        <taxon>Autobranchia</taxon>
        <taxon>Pteriomorphia</taxon>
        <taxon>Pterioida</taxon>
        <taxon>Pterioidea</taxon>
        <taxon>Pteriidae</taxon>
        <taxon>Pinctada</taxon>
    </lineage>
</organism>
<comment type="cofactor">
    <cofactor evidence="1">
        <name>Mg(2+)</name>
        <dbReference type="ChEBI" id="CHEBI:18420"/>
    </cofactor>
</comment>
<keyword evidence="12" id="KW-0460">Magnesium</keyword>
<dbReference type="AlphaFoldDB" id="A0AA89BLM2"/>
<evidence type="ECO:0000256" key="10">
    <source>
        <dbReference type="ARBA" id="ARBA00022741"/>
    </source>
</evidence>
<protein>
    <recommendedName>
        <fullName evidence="6">Glutathione synthetase</fullName>
        <ecNumber evidence="5">6.3.2.3</ecNumber>
    </recommendedName>
    <alternativeName>
        <fullName evidence="13">Glutathione synthase</fullName>
    </alternativeName>
</protein>
<dbReference type="Gene3D" id="1.10.1080.10">
    <property type="entry name" value="Glutathione Synthetase, Chain A, domain 3"/>
    <property type="match status" value="2"/>
</dbReference>
<dbReference type="GO" id="GO:0043295">
    <property type="term" value="F:glutathione binding"/>
    <property type="evidence" value="ECO:0007669"/>
    <property type="project" value="TreeGrafter"/>
</dbReference>
<evidence type="ECO:0000256" key="11">
    <source>
        <dbReference type="ARBA" id="ARBA00022840"/>
    </source>
</evidence>
<evidence type="ECO:0000256" key="4">
    <source>
        <dbReference type="ARBA" id="ARBA00011738"/>
    </source>
</evidence>
<comment type="similarity">
    <text evidence="3">Belongs to the eukaryotic GSH synthase family.</text>
</comment>
<keyword evidence="16" id="KW-1185">Reference proteome</keyword>
<evidence type="ECO:0000256" key="9">
    <source>
        <dbReference type="ARBA" id="ARBA00022723"/>
    </source>
</evidence>
<comment type="pathway">
    <text evidence="2">Sulfur metabolism; glutathione biosynthesis; glutathione from L-cysteine and L-glutamate: step 2/2.</text>
</comment>
<dbReference type="InterPro" id="IPR014042">
    <property type="entry name" value="Glutathione_synthase_a-hlx"/>
</dbReference>
<evidence type="ECO:0000256" key="2">
    <source>
        <dbReference type="ARBA" id="ARBA00004965"/>
    </source>
</evidence>
<accession>A0AA89BLM2</accession>
<comment type="subunit">
    <text evidence="4">Homodimer.</text>
</comment>
<dbReference type="EC" id="6.3.2.3" evidence="5"/>
<evidence type="ECO:0000256" key="13">
    <source>
        <dbReference type="ARBA" id="ARBA00030403"/>
    </source>
</evidence>
<dbReference type="Gene3D" id="3.30.470.20">
    <property type="entry name" value="ATP-grasp fold, B domain"/>
    <property type="match status" value="1"/>
</dbReference>
<evidence type="ECO:0000256" key="6">
    <source>
        <dbReference type="ARBA" id="ARBA00020821"/>
    </source>
</evidence>
<dbReference type="GO" id="GO:0046872">
    <property type="term" value="F:metal ion binding"/>
    <property type="evidence" value="ECO:0007669"/>
    <property type="project" value="UniProtKB-KW"/>
</dbReference>
<evidence type="ECO:0000313" key="15">
    <source>
        <dbReference type="EMBL" id="KAK3085634.1"/>
    </source>
</evidence>
<dbReference type="InterPro" id="IPR005615">
    <property type="entry name" value="Glutathione_synthase"/>
</dbReference>
<evidence type="ECO:0000256" key="12">
    <source>
        <dbReference type="ARBA" id="ARBA00022842"/>
    </source>
</evidence>
<evidence type="ECO:0000256" key="8">
    <source>
        <dbReference type="ARBA" id="ARBA00022684"/>
    </source>
</evidence>
<dbReference type="FunFam" id="3.30.1490.50:FF:000001">
    <property type="entry name" value="Glutathione synthetase"/>
    <property type="match status" value="1"/>
</dbReference>
<evidence type="ECO:0000256" key="3">
    <source>
        <dbReference type="ARBA" id="ARBA00010385"/>
    </source>
</evidence>
<evidence type="ECO:0000256" key="14">
    <source>
        <dbReference type="ARBA" id="ARBA00048871"/>
    </source>
</evidence>
<comment type="catalytic activity">
    <reaction evidence="14">
        <text>gamma-L-glutamyl-L-cysteine + glycine + ATP = glutathione + ADP + phosphate + H(+)</text>
        <dbReference type="Rhea" id="RHEA:13557"/>
        <dbReference type="ChEBI" id="CHEBI:15378"/>
        <dbReference type="ChEBI" id="CHEBI:30616"/>
        <dbReference type="ChEBI" id="CHEBI:43474"/>
        <dbReference type="ChEBI" id="CHEBI:57305"/>
        <dbReference type="ChEBI" id="CHEBI:57925"/>
        <dbReference type="ChEBI" id="CHEBI:58173"/>
        <dbReference type="ChEBI" id="CHEBI:456216"/>
        <dbReference type="EC" id="6.3.2.3"/>
    </reaction>
    <physiologicalReaction direction="left-to-right" evidence="14">
        <dbReference type="Rhea" id="RHEA:13558"/>
    </physiologicalReaction>
</comment>
<dbReference type="Gene3D" id="3.30.1490.50">
    <property type="match status" value="1"/>
</dbReference>
<dbReference type="PANTHER" id="PTHR11130:SF0">
    <property type="entry name" value="GLUTATHIONE SYNTHETASE"/>
    <property type="match status" value="1"/>
</dbReference>
<dbReference type="Proteomes" id="UP001186944">
    <property type="component" value="Unassembled WGS sequence"/>
</dbReference>
<dbReference type="PANTHER" id="PTHR11130">
    <property type="entry name" value="GLUTATHIONE SYNTHETASE"/>
    <property type="match status" value="1"/>
</dbReference>
<evidence type="ECO:0000256" key="7">
    <source>
        <dbReference type="ARBA" id="ARBA00022598"/>
    </source>
</evidence>